<dbReference type="InterPro" id="IPR036249">
    <property type="entry name" value="Thioredoxin-like_sf"/>
</dbReference>
<evidence type="ECO:0000256" key="4">
    <source>
        <dbReference type="PIRSR" id="PIRSR000303-1"/>
    </source>
</evidence>
<dbReference type="EMBL" id="WAAU01000014">
    <property type="protein sequence ID" value="KAB1157260.1"/>
    <property type="molecule type" value="Genomic_DNA"/>
</dbReference>
<dbReference type="InterPro" id="IPR000889">
    <property type="entry name" value="Glutathione_peroxidase"/>
</dbReference>
<keyword evidence="6" id="KW-0732">Signal</keyword>
<gene>
    <name evidence="7" type="ORF">F7018_10020</name>
</gene>
<dbReference type="PANTHER" id="PTHR11592:SF134">
    <property type="entry name" value="PHOSPHOLIPID HYDROPEROXIDE GLUTATHIONE PEROXIDASE"/>
    <property type="match status" value="1"/>
</dbReference>
<dbReference type="SUPFAM" id="SSF52833">
    <property type="entry name" value="Thioredoxin-like"/>
    <property type="match status" value="1"/>
</dbReference>
<keyword evidence="2 5" id="KW-0575">Peroxidase</keyword>
<accession>A0A7J5AIB7</accession>
<comment type="caution">
    <text evidence="7">The sequence shown here is derived from an EMBL/GenBank/DDBJ whole genome shotgun (WGS) entry which is preliminary data.</text>
</comment>
<dbReference type="InterPro" id="IPR029759">
    <property type="entry name" value="GPX_AS"/>
</dbReference>
<dbReference type="GO" id="GO:0004601">
    <property type="term" value="F:peroxidase activity"/>
    <property type="evidence" value="ECO:0007669"/>
    <property type="project" value="UniProtKB-KW"/>
</dbReference>
<evidence type="ECO:0000313" key="7">
    <source>
        <dbReference type="EMBL" id="KAB1157260.1"/>
    </source>
</evidence>
<comment type="similarity">
    <text evidence="1 5">Belongs to the glutathione peroxidase family.</text>
</comment>
<organism evidence="7 8">
    <name type="scientific">Tenacibaculum aiptasiae</name>
    <dbReference type="NCBI Taxonomy" id="426481"/>
    <lineage>
        <taxon>Bacteria</taxon>
        <taxon>Pseudomonadati</taxon>
        <taxon>Bacteroidota</taxon>
        <taxon>Flavobacteriia</taxon>
        <taxon>Flavobacteriales</taxon>
        <taxon>Flavobacteriaceae</taxon>
        <taxon>Tenacibaculum</taxon>
    </lineage>
</organism>
<evidence type="ECO:0000256" key="6">
    <source>
        <dbReference type="SAM" id="SignalP"/>
    </source>
</evidence>
<dbReference type="CDD" id="cd00340">
    <property type="entry name" value="GSH_Peroxidase"/>
    <property type="match status" value="1"/>
</dbReference>
<reference evidence="7 8" key="1">
    <citation type="submission" date="2019-09" db="EMBL/GenBank/DDBJ databases">
        <authorList>
            <person name="Cao W.R."/>
        </authorList>
    </citation>
    <scope>NUCLEOTIDE SEQUENCE [LARGE SCALE GENOMIC DNA]</scope>
    <source>
        <strain evidence="8">a4</strain>
    </source>
</reference>
<evidence type="ECO:0000256" key="5">
    <source>
        <dbReference type="RuleBase" id="RU000499"/>
    </source>
</evidence>
<protein>
    <recommendedName>
        <fullName evidence="5">Glutathione peroxidase</fullName>
    </recommendedName>
</protein>
<keyword evidence="3 5" id="KW-0560">Oxidoreductase</keyword>
<evidence type="ECO:0000256" key="3">
    <source>
        <dbReference type="ARBA" id="ARBA00023002"/>
    </source>
</evidence>
<keyword evidence="8" id="KW-1185">Reference proteome</keyword>
<feature type="chain" id="PRO_5029875908" description="Glutathione peroxidase" evidence="6">
    <location>
        <begin position="20"/>
        <end position="180"/>
    </location>
</feature>
<feature type="signal peptide" evidence="6">
    <location>
        <begin position="1"/>
        <end position="19"/>
    </location>
</feature>
<dbReference type="PROSITE" id="PS00460">
    <property type="entry name" value="GLUTATHIONE_PEROXID_1"/>
    <property type="match status" value="1"/>
</dbReference>
<dbReference type="AlphaFoldDB" id="A0A7J5AIB7"/>
<dbReference type="PRINTS" id="PR01011">
    <property type="entry name" value="GLUTPROXDASE"/>
</dbReference>
<dbReference type="Pfam" id="PF00255">
    <property type="entry name" value="GSHPx"/>
    <property type="match status" value="1"/>
</dbReference>
<dbReference type="PANTHER" id="PTHR11592">
    <property type="entry name" value="GLUTATHIONE PEROXIDASE"/>
    <property type="match status" value="1"/>
</dbReference>
<dbReference type="RefSeq" id="WP_150899929.1">
    <property type="nucleotide sequence ID" value="NZ_WAAU01000014.1"/>
</dbReference>
<evidence type="ECO:0000313" key="8">
    <source>
        <dbReference type="Proteomes" id="UP000467305"/>
    </source>
</evidence>
<dbReference type="FunFam" id="3.40.30.10:FF:000010">
    <property type="entry name" value="Glutathione peroxidase"/>
    <property type="match status" value="1"/>
</dbReference>
<name>A0A7J5AIB7_9FLAO</name>
<evidence type="ECO:0000256" key="1">
    <source>
        <dbReference type="ARBA" id="ARBA00006926"/>
    </source>
</evidence>
<dbReference type="GO" id="GO:0006979">
    <property type="term" value="P:response to oxidative stress"/>
    <property type="evidence" value="ECO:0007669"/>
    <property type="project" value="InterPro"/>
</dbReference>
<dbReference type="Gene3D" id="3.40.30.10">
    <property type="entry name" value="Glutaredoxin"/>
    <property type="match status" value="1"/>
</dbReference>
<proteinExistence type="inferred from homology"/>
<feature type="active site" evidence="4">
    <location>
        <position position="60"/>
    </location>
</feature>
<dbReference type="OrthoDB" id="9789406at2"/>
<sequence length="180" mass="20701">MKLLKITILMTLFSFLGNAQTKEPKESLYKLKIEGISGDDLNLKEYKGKKILFVNVASKCGFTNQYDGLQELYTKYKDKLVVIGLPCNQFGAQEPGTKTEIQSFCRLNYGVDFPMTEKIEVKGENQHPIYQWLTQKSKNGKMNSSVKWNFQKYLVDEEGRLIDVFYSITKPMSSKITKLL</sequence>
<dbReference type="PROSITE" id="PS51355">
    <property type="entry name" value="GLUTATHIONE_PEROXID_3"/>
    <property type="match status" value="1"/>
</dbReference>
<dbReference type="PIRSF" id="PIRSF000303">
    <property type="entry name" value="Glutathion_perox"/>
    <property type="match status" value="1"/>
</dbReference>
<evidence type="ECO:0000256" key="2">
    <source>
        <dbReference type="ARBA" id="ARBA00022559"/>
    </source>
</evidence>
<dbReference type="Proteomes" id="UP000467305">
    <property type="component" value="Unassembled WGS sequence"/>
</dbReference>